<feature type="compositionally biased region" description="Polar residues" evidence="1">
    <location>
        <begin position="908"/>
        <end position="932"/>
    </location>
</feature>
<feature type="compositionally biased region" description="Acidic residues" evidence="1">
    <location>
        <begin position="1333"/>
        <end position="1346"/>
    </location>
</feature>
<dbReference type="EMBL" id="MCFA01000013">
    <property type="protein sequence ID" value="ORY17300.1"/>
    <property type="molecule type" value="Genomic_DNA"/>
</dbReference>
<feature type="compositionally biased region" description="Polar residues" evidence="1">
    <location>
        <begin position="178"/>
        <end position="204"/>
    </location>
</feature>
<feature type="compositionally biased region" description="Polar residues" evidence="1">
    <location>
        <begin position="297"/>
        <end position="314"/>
    </location>
</feature>
<feature type="compositionally biased region" description="Acidic residues" evidence="1">
    <location>
        <begin position="867"/>
        <end position="876"/>
    </location>
</feature>
<proteinExistence type="predicted"/>
<feature type="compositionally biased region" description="Low complexity" evidence="1">
    <location>
        <begin position="832"/>
        <end position="844"/>
    </location>
</feature>
<feature type="compositionally biased region" description="Polar residues" evidence="1">
    <location>
        <begin position="252"/>
        <end position="269"/>
    </location>
</feature>
<feature type="region of interest" description="Disordered" evidence="1">
    <location>
        <begin position="1"/>
        <end position="21"/>
    </location>
</feature>
<feature type="compositionally biased region" description="Polar residues" evidence="1">
    <location>
        <begin position="69"/>
        <end position="82"/>
    </location>
</feature>
<feature type="compositionally biased region" description="Low complexity" evidence="1">
    <location>
        <begin position="666"/>
        <end position="678"/>
    </location>
</feature>
<feature type="compositionally biased region" description="Low complexity" evidence="1">
    <location>
        <begin position="782"/>
        <end position="793"/>
    </location>
</feature>
<feature type="region of interest" description="Disordered" evidence="1">
    <location>
        <begin position="230"/>
        <end position="511"/>
    </location>
</feature>
<sequence>MFHRKRATLSPASHAPPSASASLAATKAFLGNRESNASLSSAAAAAALRTHPASATPVGDTVTKRMQRRQSTSSHGSGSQRPTDLRRHSSSGSMTERSFRAPSPNRSSPVVDADPDAPPVPNFPKAVPTTSVVHRRASSLEPPFARGGSPVGRGGGRGVSLDRGGGNPTGRGQAKGSRLSQVPENDMDNSPRSINFSRPMSPASSPLRPVASEKGGSGWFAAPVVNSEPALRGGRTQPKPAAGFSAQDVHHVQQSVQNAANGPVSTRKTQLAHGVEGSRLSSGSMRAKPPGSAMPSVYSQASRSGSRELQQTIDPKSPQAVYDPSTRTFIPKQQAMARFRELHQDAEEPQEYTAQPERPRVAQRQPSPVRQVVRRPPSPPPQPQHREESPVRHAAVRPPSPPHSGVEEQEERPASPGYQTRAGALLARQSSEDYAEDDMRSAPDSNIGRKMDTAPPATLENIPESPLSPKKALNQDSPYPRIGTPTNPPPTSSNAANGRVDRTHSLSPPRNAHFAAVAVEFPNGVIHQPLPRSVSPAKSALKSSPSVSRRNSSPMPNPLTNNVKNSTRIAPSEASDTMSDDGLKKKKKSVRVSFDEDPVIAGTSAYGPSETPSSPTGLSSSRWSPTQQEQDFDDVMKPRPTLPSFGSVRDRNRRMEDGEVPEKVTETVSSSMSTSVGSMAEPLEPSSDHALAGILTQDFATKKGSQKSEPHATRSSNDPLPPEVTTVEGSGYYSDSDYSETHDSHAAATAANETRREASVPKAEPKTLTAPVESHPPRTEVPIIAIQPASPSPVEKPEPKFKIARPFVPGGWDEDEDSEQEDIAKPAPQPTEPIATQAPPQTTPLSLAQLQEDESSSDDNSSIYSDAYEDLSENEDGGFASIDAVVESPVVPPGSGLMFSKHAEPKASESQPKSTLRNEYQTVSEGKISATTEDWDATREHWSGLSEAQKATEQPSAMQPPKQHSPPQEKSQAPILQDPKPKPKAKQTKNKPERRIQVEPTPQIAQPARVSQPQLSAQPRKSALKKSTPAEQHTGPETHMKKTMRGGPAESSAPQQGGTHMRKSMRGNDRALQGLAASRHSMPPMDTKPPKGALQKKHIPAAVVPKARPQTSSGQLTTKSIAPVTYDSDSDASVSSFRRERPRTSGAQAGRYTMRGSMRSGPPIAAPTMRSSSRPSSARPMAPATAASPPPTLRKSMRPTSPTPEPMAPIAHSGIKSSKFSIRSLSPAGRFRGMRKMSEDIPPLPTKVAPAKAAPPRMMAAKKPGFSKPSKSPVPINAKPRFKSRFADSSSEDEDDRPRRFQSRFADSDDEDDFELPPGLAPVRGIPRRAGEEDGDSTDLEDEASDTEPAPATSLPKDIEKNGPTANGQGTAFDAGSLRKSKHAPAELPAFKGGKRSGSKRGFFGLGKKKTSAAPADVIEAQAAKDAATDIPMPPPHRNSDNNVNRPLTPIGEDKSFEADQSPQSPLRSPKLQRRSTPQWGRSASDSWPLPQPPKIGEDVRPQSSDGVIPRRPSLRPTLSKRNSAMSEARTIVDPKTGKNVIVGRDGKKKRFQGLRRVFGLND</sequence>
<feature type="compositionally biased region" description="Low complexity" evidence="1">
    <location>
        <begin position="885"/>
        <end position="896"/>
    </location>
</feature>
<dbReference type="OrthoDB" id="5423926at2759"/>
<accession>A0A1Y2A4P1</accession>
<name>A0A1Y2A4P1_9PLEO</name>
<feature type="compositionally biased region" description="Polar residues" evidence="1">
    <location>
        <begin position="610"/>
        <end position="629"/>
    </location>
</feature>
<gene>
    <name evidence="2" type="ORF">BCR34DRAFT_52001</name>
</gene>
<feature type="compositionally biased region" description="Polar residues" evidence="1">
    <location>
        <begin position="559"/>
        <end position="577"/>
    </location>
</feature>
<feature type="compositionally biased region" description="Basic and acidic residues" evidence="1">
    <location>
        <begin position="437"/>
        <end position="452"/>
    </location>
</feature>
<feature type="compositionally biased region" description="Basic and acidic residues" evidence="1">
    <location>
        <begin position="648"/>
        <end position="665"/>
    </location>
</feature>
<dbReference type="STRING" id="1231657.A0A1Y2A4P1"/>
<feature type="compositionally biased region" description="Acidic residues" evidence="1">
    <location>
        <begin position="812"/>
        <end position="821"/>
    </location>
</feature>
<feature type="compositionally biased region" description="Polar residues" evidence="1">
    <location>
        <begin position="1215"/>
        <end position="1224"/>
    </location>
</feature>
<dbReference type="Proteomes" id="UP000193144">
    <property type="component" value="Unassembled WGS sequence"/>
</dbReference>
<feature type="compositionally biased region" description="Low complexity" evidence="1">
    <location>
        <begin position="1166"/>
        <end position="1187"/>
    </location>
</feature>
<organism evidence="2 3">
    <name type="scientific">Clohesyomyces aquaticus</name>
    <dbReference type="NCBI Taxonomy" id="1231657"/>
    <lineage>
        <taxon>Eukaryota</taxon>
        <taxon>Fungi</taxon>
        <taxon>Dikarya</taxon>
        <taxon>Ascomycota</taxon>
        <taxon>Pezizomycotina</taxon>
        <taxon>Dothideomycetes</taxon>
        <taxon>Pleosporomycetidae</taxon>
        <taxon>Pleosporales</taxon>
        <taxon>Lindgomycetaceae</taxon>
        <taxon>Clohesyomyces</taxon>
    </lineage>
</organism>
<reference evidence="2 3" key="1">
    <citation type="submission" date="2016-07" db="EMBL/GenBank/DDBJ databases">
        <title>Pervasive Adenine N6-methylation of Active Genes in Fungi.</title>
        <authorList>
            <consortium name="DOE Joint Genome Institute"/>
            <person name="Mondo S.J."/>
            <person name="Dannebaum R.O."/>
            <person name="Kuo R.C."/>
            <person name="Labutti K."/>
            <person name="Haridas S."/>
            <person name="Kuo A."/>
            <person name="Salamov A."/>
            <person name="Ahrendt S.R."/>
            <person name="Lipzen A."/>
            <person name="Sullivan W."/>
            <person name="Andreopoulos W.B."/>
            <person name="Clum A."/>
            <person name="Lindquist E."/>
            <person name="Daum C."/>
            <person name="Ramamoorthy G.K."/>
            <person name="Gryganskyi A."/>
            <person name="Culley D."/>
            <person name="Magnuson J.K."/>
            <person name="James T.Y."/>
            <person name="O'Malley M.A."/>
            <person name="Stajich J.E."/>
            <person name="Spatafora J.W."/>
            <person name="Visel A."/>
            <person name="Grigoriev I.V."/>
        </authorList>
    </citation>
    <scope>NUCLEOTIDE SEQUENCE [LARGE SCALE GENOMIC DNA]</scope>
    <source>
        <strain evidence="2 3">CBS 115471</strain>
    </source>
</reference>
<feature type="compositionally biased region" description="Low complexity" evidence="1">
    <location>
        <begin position="533"/>
        <end position="554"/>
    </location>
</feature>
<feature type="compositionally biased region" description="Polar residues" evidence="1">
    <location>
        <begin position="1009"/>
        <end position="1019"/>
    </location>
</feature>
<feature type="compositionally biased region" description="Polar residues" evidence="1">
    <location>
        <begin position="1475"/>
        <end position="1486"/>
    </location>
</feature>
<protein>
    <submittedName>
        <fullName evidence="2">Uncharacterized protein</fullName>
    </submittedName>
</protein>
<comment type="caution">
    <text evidence="2">The sequence shown here is derived from an EMBL/GenBank/DDBJ whole genome shotgun (WGS) entry which is preliminary data.</text>
</comment>
<feature type="compositionally biased region" description="Basic and acidic residues" evidence="1">
    <location>
        <begin position="753"/>
        <end position="765"/>
    </location>
</feature>
<feature type="region of interest" description="Disordered" evidence="1">
    <location>
        <begin position="34"/>
        <end position="217"/>
    </location>
</feature>
<feature type="compositionally biased region" description="Low complexity" evidence="1">
    <location>
        <begin position="1246"/>
        <end position="1275"/>
    </location>
</feature>
<evidence type="ECO:0000313" key="3">
    <source>
        <dbReference type="Proteomes" id="UP000193144"/>
    </source>
</evidence>
<keyword evidence="3" id="KW-1185">Reference proteome</keyword>
<feature type="compositionally biased region" description="Low complexity" evidence="1">
    <location>
        <begin position="362"/>
        <end position="375"/>
    </location>
</feature>
<feature type="compositionally biased region" description="Gly residues" evidence="1">
    <location>
        <begin position="149"/>
        <end position="169"/>
    </location>
</feature>
<feature type="region of interest" description="Disordered" evidence="1">
    <location>
        <begin position="526"/>
        <end position="1529"/>
    </location>
</feature>
<feature type="compositionally biased region" description="Low complexity" evidence="1">
    <location>
        <begin position="35"/>
        <end position="55"/>
    </location>
</feature>
<feature type="compositionally biased region" description="Polar residues" evidence="1">
    <location>
        <begin position="1109"/>
        <end position="1120"/>
    </location>
</feature>
<evidence type="ECO:0000256" key="1">
    <source>
        <dbReference type="SAM" id="MobiDB-lite"/>
    </source>
</evidence>
<feature type="compositionally biased region" description="Low complexity" evidence="1">
    <location>
        <begin position="8"/>
        <end position="21"/>
    </location>
</feature>
<evidence type="ECO:0000313" key="2">
    <source>
        <dbReference type="EMBL" id="ORY17300.1"/>
    </source>
</evidence>